<evidence type="ECO:0000256" key="1">
    <source>
        <dbReference type="SAM" id="SignalP"/>
    </source>
</evidence>
<dbReference type="Proteomes" id="UP000030008">
    <property type="component" value="Unassembled WGS sequence"/>
</dbReference>
<dbReference type="AlphaFoldDB" id="A0A099I6D4"/>
<organism evidence="2 3">
    <name type="scientific">Clostridium innocuum</name>
    <dbReference type="NCBI Taxonomy" id="1522"/>
    <lineage>
        <taxon>Bacteria</taxon>
        <taxon>Bacillati</taxon>
        <taxon>Bacillota</taxon>
        <taxon>Clostridia</taxon>
        <taxon>Eubacteriales</taxon>
        <taxon>Clostridiaceae</taxon>
        <taxon>Clostridium</taxon>
    </lineage>
</organism>
<feature type="chain" id="PRO_5001947468" description="Lipoprotein" evidence="1">
    <location>
        <begin position="26"/>
        <end position="154"/>
    </location>
</feature>
<evidence type="ECO:0000313" key="2">
    <source>
        <dbReference type="EMBL" id="KGJ53280.1"/>
    </source>
</evidence>
<comment type="caution">
    <text evidence="2">The sequence shown here is derived from an EMBL/GenBank/DDBJ whole genome shotgun (WGS) entry which is preliminary data.</text>
</comment>
<dbReference type="RefSeq" id="WP_044905311.1">
    <property type="nucleotide sequence ID" value="NZ_JBDOIP010000003.1"/>
</dbReference>
<name>A0A099I6D4_CLOIN</name>
<dbReference type="PROSITE" id="PS51257">
    <property type="entry name" value="PROKAR_LIPOPROTEIN"/>
    <property type="match status" value="1"/>
</dbReference>
<sequence>MKRIMKTGVLMLAVAVMLTLGACSASSSKSYTFNVETGDTIKVKLDTSNGLSLSQKDGQFTVKKDEENILQGMFIHETGYNSYLAIKGQQGMRVLEDTEKDGNTYYMYEIEGESGTEDNFVVWIRDSKTGMLIASLAGQEKAKEAFESLTITKE</sequence>
<dbReference type="EMBL" id="JQIF01000042">
    <property type="protein sequence ID" value="KGJ53280.1"/>
    <property type="molecule type" value="Genomic_DNA"/>
</dbReference>
<reference evidence="2 3" key="1">
    <citation type="submission" date="2014-08" db="EMBL/GenBank/DDBJ databases">
        <title>Clostridium innocuum, an unnegligible vancomycin-resistant pathogen causing extra-intestinal infections.</title>
        <authorList>
            <person name="Feng Y."/>
            <person name="Chiu C.-H."/>
        </authorList>
    </citation>
    <scope>NUCLEOTIDE SEQUENCE [LARGE SCALE GENOMIC DNA]</scope>
    <source>
        <strain evidence="2 3">AN88</strain>
    </source>
</reference>
<proteinExistence type="predicted"/>
<protein>
    <recommendedName>
        <fullName evidence="4">Lipoprotein</fullName>
    </recommendedName>
</protein>
<keyword evidence="1" id="KW-0732">Signal</keyword>
<evidence type="ECO:0008006" key="4">
    <source>
        <dbReference type="Google" id="ProtNLM"/>
    </source>
</evidence>
<accession>A0A099I6D4</accession>
<gene>
    <name evidence="2" type="ORF">CIAN88_10120</name>
</gene>
<feature type="signal peptide" evidence="1">
    <location>
        <begin position="1"/>
        <end position="25"/>
    </location>
</feature>
<evidence type="ECO:0000313" key="3">
    <source>
        <dbReference type="Proteomes" id="UP000030008"/>
    </source>
</evidence>